<name>A0A0F9UP78_9ZZZZ</name>
<evidence type="ECO:0000256" key="2">
    <source>
        <dbReference type="ARBA" id="ARBA00022448"/>
    </source>
</evidence>
<dbReference type="PANTHER" id="PTHR30069">
    <property type="entry name" value="TONB-DEPENDENT OUTER MEMBRANE RECEPTOR"/>
    <property type="match status" value="1"/>
</dbReference>
<dbReference type="SUPFAM" id="SSF49464">
    <property type="entry name" value="Carboxypeptidase regulatory domain-like"/>
    <property type="match status" value="1"/>
</dbReference>
<sequence>MKNIIPVGILTIMRIFLLFIGIGLSSVYANSVFAQNKIQIDVKNISVEEFFEEIQKSSEYVFFYKDNVLNTSKKISVKLKNAKMSVVLEKAFSNTDLSYKIIGNQVVVKKLPPSSTKDNSLGLETVFQNTISGTITDAGGQPLPGVNVLINGTTVGTQSDFDGNYTIDMADGTVLVFSYIGMLTKEVSINDRTTINVILQEDVASLDEVVVVAYGTQTKESLTGSVGVVKSETFEQAPVSSFEQALRGSTAGLQASAVDGAPGGNTQVRIRGIGSISASSEPLYVIDGIPVQNGSIGTIDNGGSSTNVMASINPNDIESISVLKDASSTAIYGSRGANGVILITTKSGKSGKAKISLKTLTGFNSQAYNKILKPLNAAEYTELFLEGYVNGGDTAAEAQARFDATFQQLIDPSTGEPTDTNWLDAITRTGVTQSYDLSASGGTDNLKYFFSGGYYDQENYIIGSGFKRLSARSNIEFKATDYLTISNNISVSNSTTNTFFDGGSFNNPFKNSLELSPLIPIYDEEGRFNGEHADYFPLGGANPVGALSGDDLWENKQFRVIDNFAVSIKPIKNLTLRSQLNFDLLTLTESQYQNPRYGGGRNSGGIGYEANTSLRTFVGTQTADYNFNLGDNHNFNVLGGFEAQETNNESFSASGTQFPNQSLRTLNSASAEFAISGSKSEYTFVSAFTRLNYNYDGKYFLSGSLRRDGSSRFGADNRWGTFYSFGGSWVASRESFLEDVSFLDLLKVRSSWGVTGNAAIGNFPSQGLYVFGQDYDGNPGGSPNQIANPDLTWESQQNFNVGVDFGLFSKISGTVEYFERTSSDLILNVPITLTSGFSSLTQNFGEMKNSGLEISMNADIIDKEDFSWNVGFNTTFLKNEITELTDDFTDGAYRRQEGEDFQSFYLYSWAGVNQENGDPQWYTDASKTTITNDISDAERFLDDKSATPDFFGGFNTMFTYKDISLSANFIYSSGNYIFDSRARGTLGDGRLTPRSTADFIYDNRWQPGSTDALVPQFIWGGRNGSNEGNQTRWLYDGSYIRLRDLTVAYNFTDKITSLLGLNSMRLYARGTNILTFVKEDILYIDPEQGINGSYTGQTPAVKTVSIGLDIQL</sequence>
<evidence type="ECO:0000256" key="1">
    <source>
        <dbReference type="ARBA" id="ARBA00004571"/>
    </source>
</evidence>
<evidence type="ECO:0000256" key="6">
    <source>
        <dbReference type="ARBA" id="ARBA00023004"/>
    </source>
</evidence>
<proteinExistence type="predicted"/>
<dbReference type="SUPFAM" id="SSF56935">
    <property type="entry name" value="Porins"/>
    <property type="match status" value="1"/>
</dbReference>
<evidence type="ECO:0000256" key="4">
    <source>
        <dbReference type="ARBA" id="ARBA00022692"/>
    </source>
</evidence>
<dbReference type="GO" id="GO:0009279">
    <property type="term" value="C:cell outer membrane"/>
    <property type="evidence" value="ECO:0007669"/>
    <property type="project" value="UniProtKB-SubCell"/>
</dbReference>
<keyword evidence="8" id="KW-0472">Membrane</keyword>
<gene>
    <name evidence="12" type="ORF">LCGC14_0239540</name>
</gene>
<dbReference type="PANTHER" id="PTHR30069:SF29">
    <property type="entry name" value="HEMOGLOBIN AND HEMOGLOBIN-HAPTOGLOBIN-BINDING PROTEIN 1-RELATED"/>
    <property type="match status" value="1"/>
</dbReference>
<dbReference type="InterPro" id="IPR012910">
    <property type="entry name" value="Plug_dom"/>
</dbReference>
<dbReference type="InterPro" id="IPR036942">
    <property type="entry name" value="Beta-barrel_TonB_sf"/>
</dbReference>
<keyword evidence="6" id="KW-0408">Iron</keyword>
<keyword evidence="3" id="KW-0406">Ion transport</keyword>
<dbReference type="AlphaFoldDB" id="A0A0F9UP78"/>
<dbReference type="NCBIfam" id="TIGR04057">
    <property type="entry name" value="SusC_RagA_signa"/>
    <property type="match status" value="1"/>
</dbReference>
<keyword evidence="10" id="KW-0998">Cell outer membrane</keyword>
<evidence type="ECO:0000256" key="3">
    <source>
        <dbReference type="ARBA" id="ARBA00022496"/>
    </source>
</evidence>
<organism evidence="12">
    <name type="scientific">marine sediment metagenome</name>
    <dbReference type="NCBI Taxonomy" id="412755"/>
    <lineage>
        <taxon>unclassified sequences</taxon>
        <taxon>metagenomes</taxon>
        <taxon>ecological metagenomes</taxon>
    </lineage>
</organism>
<dbReference type="InterPro" id="IPR008969">
    <property type="entry name" value="CarboxyPept-like_regulatory"/>
</dbReference>
<dbReference type="Pfam" id="PF13715">
    <property type="entry name" value="CarbopepD_reg_2"/>
    <property type="match status" value="1"/>
</dbReference>
<dbReference type="InterPro" id="IPR037066">
    <property type="entry name" value="Plug_dom_sf"/>
</dbReference>
<evidence type="ECO:0000313" key="12">
    <source>
        <dbReference type="EMBL" id="KKN89297.1"/>
    </source>
</evidence>
<accession>A0A0F9UP78</accession>
<evidence type="ECO:0000256" key="10">
    <source>
        <dbReference type="ARBA" id="ARBA00023237"/>
    </source>
</evidence>
<dbReference type="Gene3D" id="2.40.170.20">
    <property type="entry name" value="TonB-dependent receptor, beta-barrel domain"/>
    <property type="match status" value="1"/>
</dbReference>
<keyword evidence="9" id="KW-0675">Receptor</keyword>
<keyword evidence="2" id="KW-0813">Transport</keyword>
<dbReference type="GO" id="GO:0015344">
    <property type="term" value="F:siderophore uptake transmembrane transporter activity"/>
    <property type="evidence" value="ECO:0007669"/>
    <property type="project" value="TreeGrafter"/>
</dbReference>
<dbReference type="Pfam" id="PF07715">
    <property type="entry name" value="Plug"/>
    <property type="match status" value="1"/>
</dbReference>
<dbReference type="InterPro" id="IPR039426">
    <property type="entry name" value="TonB-dep_rcpt-like"/>
</dbReference>
<dbReference type="InterPro" id="IPR023997">
    <property type="entry name" value="TonB-dep_OMP_SusC/RagA_CS"/>
</dbReference>
<keyword evidence="5" id="KW-0732">Signal</keyword>
<evidence type="ECO:0000256" key="8">
    <source>
        <dbReference type="ARBA" id="ARBA00023136"/>
    </source>
</evidence>
<comment type="caution">
    <text evidence="12">The sequence shown here is derived from an EMBL/GenBank/DDBJ whole genome shotgun (WGS) entry which is preliminary data.</text>
</comment>
<dbReference type="EMBL" id="LAZR01000120">
    <property type="protein sequence ID" value="KKN89297.1"/>
    <property type="molecule type" value="Genomic_DNA"/>
</dbReference>
<protein>
    <recommendedName>
        <fullName evidence="11">Secretin/TonB short N-terminal domain-containing protein</fullName>
    </recommendedName>
</protein>
<dbReference type="SMART" id="SM00965">
    <property type="entry name" value="STN"/>
    <property type="match status" value="1"/>
</dbReference>
<dbReference type="Pfam" id="PF00593">
    <property type="entry name" value="TonB_dep_Rec_b-barrel"/>
    <property type="match status" value="1"/>
</dbReference>
<keyword evidence="4" id="KW-0812">Transmembrane</keyword>
<dbReference type="Gene3D" id="2.60.40.1120">
    <property type="entry name" value="Carboxypeptidase-like, regulatory domain"/>
    <property type="match status" value="1"/>
</dbReference>
<dbReference type="Gene3D" id="2.170.130.10">
    <property type="entry name" value="TonB-dependent receptor, plug domain"/>
    <property type="match status" value="1"/>
</dbReference>
<dbReference type="InterPro" id="IPR023996">
    <property type="entry name" value="TonB-dep_OMP_SusC/RagA"/>
</dbReference>
<dbReference type="FunFam" id="2.170.130.10:FF:000008">
    <property type="entry name" value="SusC/RagA family TonB-linked outer membrane protein"/>
    <property type="match status" value="1"/>
</dbReference>
<feature type="domain" description="Secretin/TonB short N-terminal" evidence="11">
    <location>
        <begin position="60"/>
        <end position="111"/>
    </location>
</feature>
<dbReference type="InterPro" id="IPR000531">
    <property type="entry name" value="Beta-barrel_TonB"/>
</dbReference>
<reference evidence="12" key="1">
    <citation type="journal article" date="2015" name="Nature">
        <title>Complex archaea that bridge the gap between prokaryotes and eukaryotes.</title>
        <authorList>
            <person name="Spang A."/>
            <person name="Saw J.H."/>
            <person name="Jorgensen S.L."/>
            <person name="Zaremba-Niedzwiedzka K."/>
            <person name="Martijn J."/>
            <person name="Lind A.E."/>
            <person name="van Eijk R."/>
            <person name="Schleper C."/>
            <person name="Guy L."/>
            <person name="Ettema T.J."/>
        </authorList>
    </citation>
    <scope>NUCLEOTIDE SEQUENCE</scope>
</reference>
<keyword evidence="3" id="KW-0410">Iron transport</keyword>
<keyword evidence="7" id="KW-0798">TonB box</keyword>
<comment type="subcellular location">
    <subcellularLocation>
        <location evidence="1">Cell outer membrane</location>
        <topology evidence="1">Multi-pass membrane protein</topology>
    </subcellularLocation>
</comment>
<evidence type="ECO:0000259" key="11">
    <source>
        <dbReference type="SMART" id="SM00965"/>
    </source>
</evidence>
<dbReference type="GO" id="GO:0044718">
    <property type="term" value="P:siderophore transmembrane transport"/>
    <property type="evidence" value="ECO:0007669"/>
    <property type="project" value="TreeGrafter"/>
</dbReference>
<dbReference type="NCBIfam" id="TIGR04056">
    <property type="entry name" value="OMP_RagA_SusC"/>
    <property type="match status" value="1"/>
</dbReference>
<evidence type="ECO:0000256" key="9">
    <source>
        <dbReference type="ARBA" id="ARBA00023170"/>
    </source>
</evidence>
<evidence type="ECO:0000256" key="7">
    <source>
        <dbReference type="ARBA" id="ARBA00023077"/>
    </source>
</evidence>
<dbReference type="InterPro" id="IPR011662">
    <property type="entry name" value="Secretin/TonB_short_N"/>
</dbReference>
<dbReference type="PROSITE" id="PS52016">
    <property type="entry name" value="TONB_DEPENDENT_REC_3"/>
    <property type="match status" value="1"/>
</dbReference>
<evidence type="ECO:0000256" key="5">
    <source>
        <dbReference type="ARBA" id="ARBA00022729"/>
    </source>
</evidence>